<proteinExistence type="predicted"/>
<evidence type="ECO:0000313" key="3">
    <source>
        <dbReference type="EMBL" id="QHT82169.1"/>
    </source>
</evidence>
<dbReference type="PROSITE" id="PS51462">
    <property type="entry name" value="NUDIX"/>
    <property type="match status" value="1"/>
</dbReference>
<sequence>MNNNRDCGRKLEIYCSNCCIAGHASTECKMPITSIGIIAFKYVKDGDIKYLMIRRRHTFGFMEFIKCKFLYNKQYLLNIVSEMTVEEKNKILNNSYENISREIWGRFQNINNYDPNCVKFNELRSGVNIAGEVVTTQSLINETNTSWCEPEWGFPKGKRDNLEKDISAAIREFYEETGVPRQNINMIHNIAPIEEVFIGSNFKSYKTKYFLAHLSDEPDITFKSEEVGALSWRNYEETLDLIRDYNYEKKTILTNVNKLLTTNNFIYQM</sequence>
<dbReference type="SUPFAM" id="SSF55811">
    <property type="entry name" value="Nudix"/>
    <property type="match status" value="1"/>
</dbReference>
<evidence type="ECO:0000259" key="2">
    <source>
        <dbReference type="PROSITE" id="PS51462"/>
    </source>
</evidence>
<dbReference type="InterPro" id="IPR051325">
    <property type="entry name" value="Nudix_hydrolase_domain"/>
</dbReference>
<dbReference type="InterPro" id="IPR000086">
    <property type="entry name" value="NUDIX_hydrolase_dom"/>
</dbReference>
<evidence type="ECO:0000256" key="1">
    <source>
        <dbReference type="ARBA" id="ARBA00022801"/>
    </source>
</evidence>
<dbReference type="AlphaFoldDB" id="A0A6C0HNV5"/>
<dbReference type="InterPro" id="IPR015797">
    <property type="entry name" value="NUDIX_hydrolase-like_dom_sf"/>
</dbReference>
<dbReference type="GO" id="GO:0006167">
    <property type="term" value="P:AMP biosynthetic process"/>
    <property type="evidence" value="ECO:0007669"/>
    <property type="project" value="TreeGrafter"/>
</dbReference>
<dbReference type="PROSITE" id="PS00893">
    <property type="entry name" value="NUDIX_BOX"/>
    <property type="match status" value="1"/>
</dbReference>
<accession>A0A6C0HNV5</accession>
<keyword evidence="1" id="KW-0378">Hydrolase</keyword>
<dbReference type="PANTHER" id="PTHR21340:SF0">
    <property type="entry name" value="BIS(5'-NUCLEOSYL)-TETRAPHOSPHATASE [ASYMMETRICAL]"/>
    <property type="match status" value="1"/>
</dbReference>
<name>A0A6C0HNV5_9ZZZZ</name>
<dbReference type="GO" id="GO:0004081">
    <property type="term" value="F:bis(5'-nucleosyl)-tetraphosphatase (asymmetrical) activity"/>
    <property type="evidence" value="ECO:0007669"/>
    <property type="project" value="TreeGrafter"/>
</dbReference>
<dbReference type="Gene3D" id="3.90.79.10">
    <property type="entry name" value="Nucleoside Triphosphate Pyrophosphohydrolase"/>
    <property type="match status" value="1"/>
</dbReference>
<dbReference type="Pfam" id="PF00293">
    <property type="entry name" value="NUDIX"/>
    <property type="match status" value="1"/>
</dbReference>
<dbReference type="InterPro" id="IPR020084">
    <property type="entry name" value="NUDIX_hydrolase_CS"/>
</dbReference>
<reference evidence="3" key="1">
    <citation type="journal article" date="2020" name="Nature">
        <title>Giant virus diversity and host interactions through global metagenomics.</title>
        <authorList>
            <person name="Schulz F."/>
            <person name="Roux S."/>
            <person name="Paez-Espino D."/>
            <person name="Jungbluth S."/>
            <person name="Walsh D.A."/>
            <person name="Denef V.J."/>
            <person name="McMahon K.D."/>
            <person name="Konstantinidis K.T."/>
            <person name="Eloe-Fadrosh E.A."/>
            <person name="Kyrpides N.C."/>
            <person name="Woyke T."/>
        </authorList>
    </citation>
    <scope>NUCLEOTIDE SEQUENCE</scope>
    <source>
        <strain evidence="3">GVMAG-M-3300023184-161</strain>
    </source>
</reference>
<dbReference type="PANTHER" id="PTHR21340">
    <property type="entry name" value="DIADENOSINE 5,5-P1,P4-TETRAPHOSPHATE PYROPHOSPHOHYDROLASE MUTT"/>
    <property type="match status" value="1"/>
</dbReference>
<dbReference type="EMBL" id="MN739997">
    <property type="protein sequence ID" value="QHT82169.1"/>
    <property type="molecule type" value="Genomic_DNA"/>
</dbReference>
<organism evidence="3">
    <name type="scientific">viral metagenome</name>
    <dbReference type="NCBI Taxonomy" id="1070528"/>
    <lineage>
        <taxon>unclassified sequences</taxon>
        <taxon>metagenomes</taxon>
        <taxon>organismal metagenomes</taxon>
    </lineage>
</organism>
<dbReference type="GO" id="GO:0006754">
    <property type="term" value="P:ATP biosynthetic process"/>
    <property type="evidence" value="ECO:0007669"/>
    <property type="project" value="TreeGrafter"/>
</dbReference>
<feature type="domain" description="Nudix hydrolase" evidence="2">
    <location>
        <begin position="30"/>
        <end position="258"/>
    </location>
</feature>
<protein>
    <recommendedName>
        <fullName evidence="2">Nudix hydrolase domain-containing protein</fullName>
    </recommendedName>
</protein>